<comment type="caution">
    <text evidence="2">The sequence shown here is derived from an EMBL/GenBank/DDBJ whole genome shotgun (WGS) entry which is preliminary data.</text>
</comment>
<name>A0A8J5IMA6_9STRA</name>
<accession>A0A8J5IMA6</accession>
<dbReference type="AlphaFoldDB" id="A0A8J5IMA6"/>
<gene>
    <name evidence="2" type="ORF">JG688_00011356</name>
</gene>
<keyword evidence="3" id="KW-1185">Reference proteome</keyword>
<proteinExistence type="predicted"/>
<evidence type="ECO:0000313" key="2">
    <source>
        <dbReference type="EMBL" id="KAG6956595.1"/>
    </source>
</evidence>
<dbReference type="EMBL" id="JAENGY010000789">
    <property type="protein sequence ID" value="KAG6956595.1"/>
    <property type="molecule type" value="Genomic_DNA"/>
</dbReference>
<evidence type="ECO:0000259" key="1">
    <source>
        <dbReference type="Pfam" id="PF21056"/>
    </source>
</evidence>
<protein>
    <recommendedName>
        <fullName evidence="1">ZSWIM1/3 RNaseH-like domain-containing protein</fullName>
    </recommendedName>
</protein>
<sequence length="94" mass="10888">MIMQFLRRQTGKNVALRDVPNLVSKLKEARRGQTKTEDRLELVLRNFCRGKGNTATIYVNDNKLAQTITFQTQQMRRFFLSLPRSADGGCYPQH</sequence>
<dbReference type="Pfam" id="PF21056">
    <property type="entry name" value="ZSWIM1-3_RNaseH-like"/>
    <property type="match status" value="1"/>
</dbReference>
<dbReference type="InterPro" id="IPR048324">
    <property type="entry name" value="ZSWIM1-3_RNaseH-like"/>
</dbReference>
<feature type="domain" description="ZSWIM1/3 RNaseH-like" evidence="1">
    <location>
        <begin position="46"/>
        <end position="83"/>
    </location>
</feature>
<organism evidence="2 3">
    <name type="scientific">Phytophthora aleatoria</name>
    <dbReference type="NCBI Taxonomy" id="2496075"/>
    <lineage>
        <taxon>Eukaryota</taxon>
        <taxon>Sar</taxon>
        <taxon>Stramenopiles</taxon>
        <taxon>Oomycota</taxon>
        <taxon>Peronosporomycetes</taxon>
        <taxon>Peronosporales</taxon>
        <taxon>Peronosporaceae</taxon>
        <taxon>Phytophthora</taxon>
    </lineage>
</organism>
<dbReference type="Proteomes" id="UP000709295">
    <property type="component" value="Unassembled WGS sequence"/>
</dbReference>
<reference evidence="2" key="1">
    <citation type="submission" date="2021-01" db="EMBL/GenBank/DDBJ databases">
        <title>Phytophthora aleatoria, a newly-described species from Pinus radiata is distinct from Phytophthora cactorum isolates based on comparative genomics.</title>
        <authorList>
            <person name="Mcdougal R."/>
            <person name="Panda P."/>
            <person name="Williams N."/>
            <person name="Studholme D.J."/>
        </authorList>
    </citation>
    <scope>NUCLEOTIDE SEQUENCE</scope>
    <source>
        <strain evidence="2">NZFS 4037</strain>
    </source>
</reference>
<evidence type="ECO:0000313" key="3">
    <source>
        <dbReference type="Proteomes" id="UP000709295"/>
    </source>
</evidence>